<feature type="region of interest" description="Disordered" evidence="1">
    <location>
        <begin position="1"/>
        <end position="38"/>
    </location>
</feature>
<dbReference type="RefSeq" id="WP_232091735.1">
    <property type="nucleotide sequence ID" value="NZ_AP023326.1"/>
</dbReference>
<organism evidence="2 3">
    <name type="scientific">Acetobacter aceti</name>
    <dbReference type="NCBI Taxonomy" id="435"/>
    <lineage>
        <taxon>Bacteria</taxon>
        <taxon>Pseudomonadati</taxon>
        <taxon>Pseudomonadota</taxon>
        <taxon>Alphaproteobacteria</taxon>
        <taxon>Acetobacterales</taxon>
        <taxon>Acetobacteraceae</taxon>
        <taxon>Acetobacter</taxon>
        <taxon>Acetobacter subgen. Acetobacter</taxon>
    </lineage>
</organism>
<dbReference type="EMBL" id="AP023326">
    <property type="protein sequence ID" value="BCI68586.1"/>
    <property type="molecule type" value="Genomic_DNA"/>
</dbReference>
<dbReference type="Proteomes" id="UP000515220">
    <property type="component" value="Chromosome"/>
</dbReference>
<evidence type="ECO:0000313" key="2">
    <source>
        <dbReference type="EMBL" id="BCI68586.1"/>
    </source>
</evidence>
<reference evidence="2 3" key="1">
    <citation type="submission" date="2020-07" db="EMBL/GenBank/DDBJ databases">
        <title>Complete Genome Sequence of an acetic acid bacterium, Acetobacter aceti JCM20276.</title>
        <authorList>
            <person name="Hirose Y."/>
            <person name="Mihara H."/>
        </authorList>
    </citation>
    <scope>NUCLEOTIDE SEQUENCE [LARGE SCALE GENOMIC DNA]</scope>
    <source>
        <strain evidence="2 3">JCM20276</strain>
    </source>
</reference>
<dbReference type="AlphaFoldDB" id="A0A6S6PP84"/>
<name>A0A6S6PP84_ACEAC</name>
<protein>
    <submittedName>
        <fullName evidence="2">Uncharacterized protein</fullName>
    </submittedName>
</protein>
<evidence type="ECO:0000313" key="3">
    <source>
        <dbReference type="Proteomes" id="UP000515220"/>
    </source>
</evidence>
<sequence>MARASVMKAAKAGKTRLAATKSATASGGTATARKSRASKEDLLSEVEVEAAETPVEVVVPVKVAPVPEALYFDAEWYLETYPDVAGAGIDPATHYQMNGFREGRNPNAAFDGKAYLAANPDLEGYSEDLFAHYVFFGASEGRRIKR</sequence>
<gene>
    <name evidence="2" type="ORF">AAJCM20276_32100</name>
</gene>
<evidence type="ECO:0000256" key="1">
    <source>
        <dbReference type="SAM" id="MobiDB-lite"/>
    </source>
</evidence>
<accession>A0A6S6PP84</accession>
<proteinExistence type="predicted"/>
<feature type="compositionally biased region" description="Low complexity" evidence="1">
    <location>
        <begin position="18"/>
        <end position="32"/>
    </location>
</feature>